<evidence type="ECO:0000256" key="2">
    <source>
        <dbReference type="ARBA" id="ARBA00008670"/>
    </source>
</evidence>
<reference evidence="7" key="1">
    <citation type="thesis" date="2021" institute="BYU ScholarsArchive" country="Provo, UT, USA">
        <title>Applications of and Algorithms for Genome Assembly and Genomic Analyses with an Emphasis on Marine Teleosts.</title>
        <authorList>
            <person name="Pickett B.D."/>
        </authorList>
    </citation>
    <scope>NUCLEOTIDE SEQUENCE</scope>
    <source>
        <strain evidence="7">HI-2016</strain>
    </source>
</reference>
<dbReference type="GO" id="GO:0016020">
    <property type="term" value="C:membrane"/>
    <property type="evidence" value="ECO:0007669"/>
    <property type="project" value="UniProtKB-SubCell"/>
</dbReference>
<dbReference type="GO" id="GO:0006955">
    <property type="term" value="P:immune response"/>
    <property type="evidence" value="ECO:0007669"/>
    <property type="project" value="InterPro"/>
</dbReference>
<dbReference type="PRINTS" id="PR01234">
    <property type="entry name" value="TNECROSISFCT"/>
</dbReference>
<sequence length="212" mass="24740">MTLCCERQDMSKVQIEPDRSVLILIEHCNEMKRQERNSRTVTGFLFLGFTALFFFYTHSRISSECKHSIKDSEYAPETSIHNVTTLEWESKNGDAFLQDFDYGNNALIVPQDGRYSVYLQLTYRMTEKFFCIPGNLIQLTQEVYRWSDSYPVETLLMVASDTVNCSEKKWRRSIYTSGVFQLEKGDRLFVKAGNAVLIDYNEKRMFFGAFLV</sequence>
<dbReference type="InterPro" id="IPR006052">
    <property type="entry name" value="TNF_dom"/>
</dbReference>
<evidence type="ECO:0000256" key="5">
    <source>
        <dbReference type="SAM" id="Phobius"/>
    </source>
</evidence>
<dbReference type="Gene3D" id="2.60.120.40">
    <property type="match status" value="1"/>
</dbReference>
<dbReference type="SMART" id="SM00207">
    <property type="entry name" value="TNF"/>
    <property type="match status" value="1"/>
</dbReference>
<evidence type="ECO:0000256" key="4">
    <source>
        <dbReference type="ARBA" id="ARBA00023136"/>
    </source>
</evidence>
<accession>A0A8T2PT66</accession>
<evidence type="ECO:0000259" key="6">
    <source>
        <dbReference type="PROSITE" id="PS50049"/>
    </source>
</evidence>
<evidence type="ECO:0000313" key="8">
    <source>
        <dbReference type="Proteomes" id="UP000824540"/>
    </source>
</evidence>
<dbReference type="PANTHER" id="PTHR11471:SF24">
    <property type="entry name" value="TUMOR NECROSIS FACTOR LIGAND SUPERFAMILY MEMBER 15"/>
    <property type="match status" value="1"/>
</dbReference>
<dbReference type="AlphaFoldDB" id="A0A8T2PT66"/>
<keyword evidence="4 5" id="KW-0472">Membrane</keyword>
<comment type="caution">
    <text evidence="7">The sequence shown here is derived from an EMBL/GenBank/DDBJ whole genome shotgun (WGS) entry which is preliminary data.</text>
</comment>
<proteinExistence type="inferred from homology"/>
<dbReference type="InterPro" id="IPR006053">
    <property type="entry name" value="TNF"/>
</dbReference>
<dbReference type="EMBL" id="JAFBMS010000002">
    <property type="protein sequence ID" value="KAG9354622.1"/>
    <property type="molecule type" value="Genomic_DNA"/>
</dbReference>
<dbReference type="OrthoDB" id="9936525at2759"/>
<evidence type="ECO:0000256" key="3">
    <source>
        <dbReference type="ARBA" id="ARBA00022514"/>
    </source>
</evidence>
<dbReference type="PANTHER" id="PTHR11471">
    <property type="entry name" value="TUMOR NECROSIS FACTOR FAMILY MEMBER"/>
    <property type="match status" value="1"/>
</dbReference>
<feature type="domain" description="THD" evidence="6">
    <location>
        <begin position="64"/>
        <end position="212"/>
    </location>
</feature>
<dbReference type="InterPro" id="IPR008983">
    <property type="entry name" value="Tumour_necrosis_fac-like_dom"/>
</dbReference>
<keyword evidence="8" id="KW-1185">Reference proteome</keyword>
<dbReference type="GO" id="GO:0005164">
    <property type="term" value="F:tumor necrosis factor receptor binding"/>
    <property type="evidence" value="ECO:0007669"/>
    <property type="project" value="InterPro"/>
</dbReference>
<keyword evidence="3" id="KW-0202">Cytokine</keyword>
<keyword evidence="5" id="KW-0812">Transmembrane</keyword>
<dbReference type="SUPFAM" id="SSF49842">
    <property type="entry name" value="TNF-like"/>
    <property type="match status" value="1"/>
</dbReference>
<name>A0A8T2PT66_9TELE</name>
<feature type="transmembrane region" description="Helical" evidence="5">
    <location>
        <begin position="41"/>
        <end position="58"/>
    </location>
</feature>
<gene>
    <name evidence="7" type="ORF">JZ751_001335</name>
</gene>
<dbReference type="CDD" id="cd00184">
    <property type="entry name" value="TNF"/>
    <property type="match status" value="1"/>
</dbReference>
<comment type="subcellular location">
    <subcellularLocation>
        <location evidence="1">Membrane</location>
    </subcellularLocation>
</comment>
<dbReference type="PROSITE" id="PS50049">
    <property type="entry name" value="THD_2"/>
    <property type="match status" value="1"/>
</dbReference>
<protein>
    <recommendedName>
        <fullName evidence="6">THD domain-containing protein</fullName>
    </recommendedName>
</protein>
<evidence type="ECO:0000256" key="1">
    <source>
        <dbReference type="ARBA" id="ARBA00004370"/>
    </source>
</evidence>
<dbReference type="Proteomes" id="UP000824540">
    <property type="component" value="Unassembled WGS sequence"/>
</dbReference>
<comment type="similarity">
    <text evidence="2">Belongs to the tumor necrosis factor family.</text>
</comment>
<organism evidence="7 8">
    <name type="scientific">Albula glossodonta</name>
    <name type="common">roundjaw bonefish</name>
    <dbReference type="NCBI Taxonomy" id="121402"/>
    <lineage>
        <taxon>Eukaryota</taxon>
        <taxon>Metazoa</taxon>
        <taxon>Chordata</taxon>
        <taxon>Craniata</taxon>
        <taxon>Vertebrata</taxon>
        <taxon>Euteleostomi</taxon>
        <taxon>Actinopterygii</taxon>
        <taxon>Neopterygii</taxon>
        <taxon>Teleostei</taxon>
        <taxon>Albuliformes</taxon>
        <taxon>Albulidae</taxon>
        <taxon>Albula</taxon>
    </lineage>
</organism>
<dbReference type="GO" id="GO:0005615">
    <property type="term" value="C:extracellular space"/>
    <property type="evidence" value="ECO:0007669"/>
    <property type="project" value="UniProtKB-KW"/>
</dbReference>
<dbReference type="Pfam" id="PF00229">
    <property type="entry name" value="TNF"/>
    <property type="match status" value="1"/>
</dbReference>
<dbReference type="GO" id="GO:0005125">
    <property type="term" value="F:cytokine activity"/>
    <property type="evidence" value="ECO:0007669"/>
    <property type="project" value="UniProtKB-KW"/>
</dbReference>
<keyword evidence="5" id="KW-1133">Transmembrane helix</keyword>
<evidence type="ECO:0000313" key="7">
    <source>
        <dbReference type="EMBL" id="KAG9354622.1"/>
    </source>
</evidence>